<evidence type="ECO:0008006" key="3">
    <source>
        <dbReference type="Google" id="ProtNLM"/>
    </source>
</evidence>
<protein>
    <recommendedName>
        <fullName evidence="3">Homing endonuclease LAGLIDADG domain-containing protein</fullName>
    </recommendedName>
</protein>
<evidence type="ECO:0000313" key="1">
    <source>
        <dbReference type="EMBL" id="ELY47337.1"/>
    </source>
</evidence>
<comment type="caution">
    <text evidence="1">The sequence shown here is derived from an EMBL/GenBank/DDBJ whole genome shotgun (WGS) entry which is preliminary data.</text>
</comment>
<evidence type="ECO:0000313" key="2">
    <source>
        <dbReference type="Proteomes" id="UP000011661"/>
    </source>
</evidence>
<reference evidence="1 2" key="1">
    <citation type="journal article" date="2014" name="PLoS Genet.">
        <title>Phylogenetically driven sequencing of extremely halophilic archaea reveals strategies for static and dynamic osmo-response.</title>
        <authorList>
            <person name="Becker E.A."/>
            <person name="Seitzer P.M."/>
            <person name="Tritt A."/>
            <person name="Larsen D."/>
            <person name="Krusor M."/>
            <person name="Yao A.I."/>
            <person name="Wu D."/>
            <person name="Madern D."/>
            <person name="Eisen J.A."/>
            <person name="Darling A.E."/>
            <person name="Facciotti M.T."/>
        </authorList>
    </citation>
    <scope>NUCLEOTIDE SEQUENCE [LARGE SCALE GENOMIC DNA]</scope>
    <source>
        <strain evidence="1 2">JCM 14089</strain>
    </source>
</reference>
<dbReference type="SUPFAM" id="SSF55608">
    <property type="entry name" value="Homing endonucleases"/>
    <property type="match status" value="1"/>
</dbReference>
<dbReference type="Proteomes" id="UP000011661">
    <property type="component" value="Unassembled WGS sequence"/>
</dbReference>
<dbReference type="PATRIC" id="fig|1230460.4.peg.747"/>
<accession>L9WDA5</accession>
<dbReference type="AlphaFoldDB" id="L9WDA5"/>
<keyword evidence="2" id="KW-1185">Reference proteome</keyword>
<proteinExistence type="predicted"/>
<dbReference type="InterPro" id="IPR027434">
    <property type="entry name" value="Homing_endonucl"/>
</dbReference>
<sequence>MGLYVAGVIDGGSAITVVVGKDSKARLGYHITPTISLRRRNPAILQVIDEWATEHGIRGSIIEKNDSLEWKLQSRDDVREFLELLEPYLIVHDNTAQLILNEVLPRLDEGTHRTKDGFLETIEYADMVREATSGSTPKYNAEYFEELWSEELSSG</sequence>
<name>L9WDA5_9EURY</name>
<dbReference type="Gene3D" id="3.10.28.10">
    <property type="entry name" value="Homing endonucleases"/>
    <property type="match status" value="1"/>
</dbReference>
<gene>
    <name evidence="1" type="ORF">C495_03727</name>
</gene>
<organism evidence="1 2">
    <name type="scientific">Natronorubrum sulfidifaciens JCM 14089</name>
    <dbReference type="NCBI Taxonomy" id="1230460"/>
    <lineage>
        <taxon>Archaea</taxon>
        <taxon>Methanobacteriati</taxon>
        <taxon>Methanobacteriota</taxon>
        <taxon>Stenosarchaea group</taxon>
        <taxon>Halobacteria</taxon>
        <taxon>Halobacteriales</taxon>
        <taxon>Natrialbaceae</taxon>
        <taxon>Natronorubrum</taxon>
    </lineage>
</organism>
<dbReference type="eggNOG" id="arCOG08947">
    <property type="taxonomic scope" value="Archaea"/>
</dbReference>
<dbReference type="EMBL" id="AOHX01000026">
    <property type="protein sequence ID" value="ELY47337.1"/>
    <property type="molecule type" value="Genomic_DNA"/>
</dbReference>